<organism evidence="2 3">
    <name type="scientific">Didymella exigua CBS 183.55</name>
    <dbReference type="NCBI Taxonomy" id="1150837"/>
    <lineage>
        <taxon>Eukaryota</taxon>
        <taxon>Fungi</taxon>
        <taxon>Dikarya</taxon>
        <taxon>Ascomycota</taxon>
        <taxon>Pezizomycotina</taxon>
        <taxon>Dothideomycetes</taxon>
        <taxon>Pleosporomycetidae</taxon>
        <taxon>Pleosporales</taxon>
        <taxon>Pleosporineae</taxon>
        <taxon>Didymellaceae</taxon>
        <taxon>Didymella</taxon>
    </lineage>
</organism>
<name>A0A6A5S488_9PLEO</name>
<evidence type="ECO:0000313" key="3">
    <source>
        <dbReference type="Proteomes" id="UP000800082"/>
    </source>
</evidence>
<feature type="compositionally biased region" description="Low complexity" evidence="1">
    <location>
        <begin position="139"/>
        <end position="158"/>
    </location>
</feature>
<evidence type="ECO:0000313" key="2">
    <source>
        <dbReference type="EMBL" id="KAF1934264.1"/>
    </source>
</evidence>
<dbReference type="OrthoDB" id="3791344at2759"/>
<accession>A0A6A5S488</accession>
<proteinExistence type="predicted"/>
<protein>
    <submittedName>
        <fullName evidence="2">Uncharacterized protein</fullName>
    </submittedName>
</protein>
<dbReference type="Proteomes" id="UP000800082">
    <property type="component" value="Unassembled WGS sequence"/>
</dbReference>
<keyword evidence="3" id="KW-1185">Reference proteome</keyword>
<sequence>MSESSQPSQASSSSSQLAITSVFRTVSDQTIIRNAFNEQGYRDALLINSSTLEYSKRTYFFKPSRNIGYSLELAGVRVGDNATSNDICLEHLDTILRRTHNAFLLASSKEALTASLDSVTNVIGRELLAEFSGVLTSRQRNPRAQAQAQAVSRTSQRQRLSRQRRSVDSDGSVDEDFCSIENIRTLRKLHQLCVWLRNSNIHAAERDRKVGLRLGIDNQTRWSLWYSVIDQAAKKMAVIKVFMHDNEKHLNEIRLASND</sequence>
<dbReference type="EMBL" id="ML978956">
    <property type="protein sequence ID" value="KAF1934264.1"/>
    <property type="molecule type" value="Genomic_DNA"/>
</dbReference>
<reference evidence="2" key="1">
    <citation type="journal article" date="2020" name="Stud. Mycol.">
        <title>101 Dothideomycetes genomes: a test case for predicting lifestyles and emergence of pathogens.</title>
        <authorList>
            <person name="Haridas S."/>
            <person name="Albert R."/>
            <person name="Binder M."/>
            <person name="Bloem J."/>
            <person name="Labutti K."/>
            <person name="Salamov A."/>
            <person name="Andreopoulos B."/>
            <person name="Baker S."/>
            <person name="Barry K."/>
            <person name="Bills G."/>
            <person name="Bluhm B."/>
            <person name="Cannon C."/>
            <person name="Castanera R."/>
            <person name="Culley D."/>
            <person name="Daum C."/>
            <person name="Ezra D."/>
            <person name="Gonzalez J."/>
            <person name="Henrissat B."/>
            <person name="Kuo A."/>
            <person name="Liang C."/>
            <person name="Lipzen A."/>
            <person name="Lutzoni F."/>
            <person name="Magnuson J."/>
            <person name="Mondo S."/>
            <person name="Nolan M."/>
            <person name="Ohm R."/>
            <person name="Pangilinan J."/>
            <person name="Park H.-J."/>
            <person name="Ramirez L."/>
            <person name="Alfaro M."/>
            <person name="Sun H."/>
            <person name="Tritt A."/>
            <person name="Yoshinaga Y."/>
            <person name="Zwiers L.-H."/>
            <person name="Turgeon B."/>
            <person name="Goodwin S."/>
            <person name="Spatafora J."/>
            <person name="Crous P."/>
            <person name="Grigoriev I."/>
        </authorList>
    </citation>
    <scope>NUCLEOTIDE SEQUENCE</scope>
    <source>
        <strain evidence="2">CBS 183.55</strain>
    </source>
</reference>
<evidence type="ECO:0000256" key="1">
    <source>
        <dbReference type="SAM" id="MobiDB-lite"/>
    </source>
</evidence>
<feature type="region of interest" description="Disordered" evidence="1">
    <location>
        <begin position="139"/>
        <end position="172"/>
    </location>
</feature>
<dbReference type="RefSeq" id="XP_033454512.1">
    <property type="nucleotide sequence ID" value="XM_033597649.1"/>
</dbReference>
<gene>
    <name evidence="2" type="ORF">M421DRAFT_88261</name>
</gene>
<dbReference type="GeneID" id="54355316"/>
<dbReference type="AlphaFoldDB" id="A0A6A5S488"/>